<gene>
    <name evidence="3" type="ORF">JTE90_017869</name>
</gene>
<comment type="caution">
    <text evidence="3">The sequence shown here is derived from an EMBL/GenBank/DDBJ whole genome shotgun (WGS) entry which is preliminary data.</text>
</comment>
<feature type="region of interest" description="Disordered" evidence="1">
    <location>
        <begin position="52"/>
        <end position="99"/>
    </location>
</feature>
<keyword evidence="2" id="KW-0812">Transmembrane</keyword>
<feature type="transmembrane region" description="Helical" evidence="2">
    <location>
        <begin position="156"/>
        <end position="177"/>
    </location>
</feature>
<evidence type="ECO:0000256" key="1">
    <source>
        <dbReference type="SAM" id="MobiDB-lite"/>
    </source>
</evidence>
<evidence type="ECO:0000313" key="3">
    <source>
        <dbReference type="EMBL" id="KAG8190605.1"/>
    </source>
</evidence>
<keyword evidence="2" id="KW-0472">Membrane</keyword>
<feature type="region of interest" description="Disordered" evidence="1">
    <location>
        <begin position="115"/>
        <end position="140"/>
    </location>
</feature>
<dbReference type="AlphaFoldDB" id="A0AAV6V1U7"/>
<organism evidence="3 4">
    <name type="scientific">Oedothorax gibbosus</name>
    <dbReference type="NCBI Taxonomy" id="931172"/>
    <lineage>
        <taxon>Eukaryota</taxon>
        <taxon>Metazoa</taxon>
        <taxon>Ecdysozoa</taxon>
        <taxon>Arthropoda</taxon>
        <taxon>Chelicerata</taxon>
        <taxon>Arachnida</taxon>
        <taxon>Araneae</taxon>
        <taxon>Araneomorphae</taxon>
        <taxon>Entelegynae</taxon>
        <taxon>Araneoidea</taxon>
        <taxon>Linyphiidae</taxon>
        <taxon>Erigoninae</taxon>
        <taxon>Oedothorax</taxon>
    </lineage>
</organism>
<keyword evidence="4" id="KW-1185">Reference proteome</keyword>
<reference evidence="3 4" key="1">
    <citation type="journal article" date="2022" name="Nat. Ecol. Evol.">
        <title>A masculinizing supergene underlies an exaggerated male reproductive morph in a spider.</title>
        <authorList>
            <person name="Hendrickx F."/>
            <person name="De Corte Z."/>
            <person name="Sonet G."/>
            <person name="Van Belleghem S.M."/>
            <person name="Kostlbacher S."/>
            <person name="Vangestel C."/>
        </authorList>
    </citation>
    <scope>NUCLEOTIDE SEQUENCE [LARGE SCALE GENOMIC DNA]</scope>
    <source>
        <strain evidence="3">W744_W776</strain>
    </source>
</reference>
<protein>
    <submittedName>
        <fullName evidence="3">Uncharacterized protein</fullName>
    </submittedName>
</protein>
<keyword evidence="2" id="KW-1133">Transmembrane helix</keyword>
<dbReference type="Proteomes" id="UP000827092">
    <property type="component" value="Unassembled WGS sequence"/>
</dbReference>
<name>A0AAV6V1U7_9ARAC</name>
<evidence type="ECO:0000313" key="4">
    <source>
        <dbReference type="Proteomes" id="UP000827092"/>
    </source>
</evidence>
<proteinExistence type="predicted"/>
<feature type="compositionally biased region" description="Basic and acidic residues" evidence="1">
    <location>
        <begin position="63"/>
        <end position="99"/>
    </location>
</feature>
<evidence type="ECO:0000256" key="2">
    <source>
        <dbReference type="SAM" id="Phobius"/>
    </source>
</evidence>
<sequence length="180" mass="20685">MCYVSALNNPKYLMASSRSNSEDDEQVNVREGPLHLNPVEGEQQQNQLAEGIPLRDMGFRPVHPNDREVDLLDRDHQPEPDKRRIHPKDRDILPADLDARDRQQRQNAILLGRVPNADGDQQQAPRCANVTPEPQEQPQESSCECWWRNKDAVISFMFKFVLSFMIIILAALIYIIISTE</sequence>
<dbReference type="EMBL" id="JAFNEN010000179">
    <property type="protein sequence ID" value="KAG8190605.1"/>
    <property type="molecule type" value="Genomic_DNA"/>
</dbReference>
<accession>A0AAV6V1U7</accession>